<keyword evidence="2" id="KW-1185">Reference proteome</keyword>
<protein>
    <submittedName>
        <fullName evidence="1">Uncharacterized protein</fullName>
    </submittedName>
</protein>
<dbReference type="Proteomes" id="UP001175211">
    <property type="component" value="Unassembled WGS sequence"/>
</dbReference>
<proteinExistence type="predicted"/>
<dbReference type="AlphaFoldDB" id="A0AA39N0B8"/>
<gene>
    <name evidence="1" type="ORF">EV420DRAFT_1482092</name>
</gene>
<dbReference type="RefSeq" id="XP_060328129.1">
    <property type="nucleotide sequence ID" value="XM_060469854.1"/>
</dbReference>
<dbReference type="GeneID" id="85353402"/>
<evidence type="ECO:0000313" key="1">
    <source>
        <dbReference type="EMBL" id="KAK0452793.1"/>
    </source>
</evidence>
<name>A0AA39N0B8_ARMTA</name>
<comment type="caution">
    <text evidence="1">The sequence shown here is derived from an EMBL/GenBank/DDBJ whole genome shotgun (WGS) entry which is preliminary data.</text>
</comment>
<dbReference type="EMBL" id="JAUEPS010000030">
    <property type="protein sequence ID" value="KAK0452793.1"/>
    <property type="molecule type" value="Genomic_DNA"/>
</dbReference>
<sequence>MSTLPSAFLRQDGAPLVLSWAVRSTSENPPQMLLLAYVYNQWSAEVPFMRGGLDGLIDALSRKQQALEGEGFQMMTCTITKTPSPNHPNVTPSYKVHFNPNMNTFLDAIVIQ</sequence>
<evidence type="ECO:0000313" key="2">
    <source>
        <dbReference type="Proteomes" id="UP001175211"/>
    </source>
</evidence>
<organism evidence="1 2">
    <name type="scientific">Armillaria tabescens</name>
    <name type="common">Ringless honey mushroom</name>
    <name type="synonym">Agaricus tabescens</name>
    <dbReference type="NCBI Taxonomy" id="1929756"/>
    <lineage>
        <taxon>Eukaryota</taxon>
        <taxon>Fungi</taxon>
        <taxon>Dikarya</taxon>
        <taxon>Basidiomycota</taxon>
        <taxon>Agaricomycotina</taxon>
        <taxon>Agaricomycetes</taxon>
        <taxon>Agaricomycetidae</taxon>
        <taxon>Agaricales</taxon>
        <taxon>Marasmiineae</taxon>
        <taxon>Physalacriaceae</taxon>
        <taxon>Desarmillaria</taxon>
    </lineage>
</organism>
<accession>A0AA39N0B8</accession>
<reference evidence="1" key="1">
    <citation type="submission" date="2023-06" db="EMBL/GenBank/DDBJ databases">
        <authorList>
            <consortium name="Lawrence Berkeley National Laboratory"/>
            <person name="Ahrendt S."/>
            <person name="Sahu N."/>
            <person name="Indic B."/>
            <person name="Wong-Bajracharya J."/>
            <person name="Merenyi Z."/>
            <person name="Ke H.-M."/>
            <person name="Monk M."/>
            <person name="Kocsube S."/>
            <person name="Drula E."/>
            <person name="Lipzen A."/>
            <person name="Balint B."/>
            <person name="Henrissat B."/>
            <person name="Andreopoulos B."/>
            <person name="Martin F.M."/>
            <person name="Harder C.B."/>
            <person name="Rigling D."/>
            <person name="Ford K.L."/>
            <person name="Foster G.D."/>
            <person name="Pangilinan J."/>
            <person name="Papanicolaou A."/>
            <person name="Barry K."/>
            <person name="LaButti K."/>
            <person name="Viragh M."/>
            <person name="Koriabine M."/>
            <person name="Yan M."/>
            <person name="Riley R."/>
            <person name="Champramary S."/>
            <person name="Plett K.L."/>
            <person name="Tsai I.J."/>
            <person name="Slot J."/>
            <person name="Sipos G."/>
            <person name="Plett J."/>
            <person name="Nagy L.G."/>
            <person name="Grigoriev I.V."/>
        </authorList>
    </citation>
    <scope>NUCLEOTIDE SEQUENCE</scope>
    <source>
        <strain evidence="1">CCBAS 213</strain>
    </source>
</reference>